<feature type="compositionally biased region" description="Basic and acidic residues" evidence="6">
    <location>
        <begin position="21"/>
        <end position="33"/>
    </location>
</feature>
<keyword evidence="4 7" id="KW-1133">Transmembrane helix</keyword>
<organism evidence="10 11">
    <name type="scientific">Podarcis muralis</name>
    <name type="common">Wall lizard</name>
    <name type="synonym">Lacerta muralis</name>
    <dbReference type="NCBI Taxonomy" id="64176"/>
    <lineage>
        <taxon>Eukaryota</taxon>
        <taxon>Metazoa</taxon>
        <taxon>Chordata</taxon>
        <taxon>Craniata</taxon>
        <taxon>Vertebrata</taxon>
        <taxon>Euteleostomi</taxon>
        <taxon>Lepidosauria</taxon>
        <taxon>Squamata</taxon>
        <taxon>Bifurcata</taxon>
        <taxon>Unidentata</taxon>
        <taxon>Episquamata</taxon>
        <taxon>Laterata</taxon>
        <taxon>Lacertibaenia</taxon>
        <taxon>Lacertidae</taxon>
        <taxon>Podarcis</taxon>
    </lineage>
</organism>
<dbReference type="AlphaFoldDB" id="A0A670J0L8"/>
<evidence type="ECO:0000256" key="3">
    <source>
        <dbReference type="ARBA" id="ARBA00022692"/>
    </source>
</evidence>
<dbReference type="GO" id="GO:0042116">
    <property type="term" value="P:macrophage activation"/>
    <property type="evidence" value="ECO:0007669"/>
    <property type="project" value="Ensembl"/>
</dbReference>
<evidence type="ECO:0000256" key="2">
    <source>
        <dbReference type="ARBA" id="ARBA00008111"/>
    </source>
</evidence>
<dbReference type="GO" id="GO:0005886">
    <property type="term" value="C:plasma membrane"/>
    <property type="evidence" value="ECO:0007669"/>
    <property type="project" value="Ensembl"/>
</dbReference>
<feature type="domain" description="Transmembrane protein 106 C-terminal" evidence="8">
    <location>
        <begin position="126"/>
        <end position="257"/>
    </location>
</feature>
<dbReference type="GeneTree" id="ENSGT00940000161546"/>
<dbReference type="GO" id="GO:0032760">
    <property type="term" value="P:positive regulation of tumor necrosis factor production"/>
    <property type="evidence" value="ECO:0007669"/>
    <property type="project" value="Ensembl"/>
</dbReference>
<dbReference type="InterPro" id="IPR048511">
    <property type="entry name" value="TMEM106_N"/>
</dbReference>
<dbReference type="InterPro" id="IPR009790">
    <property type="entry name" value="TMEM106"/>
</dbReference>
<evidence type="ECO:0000313" key="11">
    <source>
        <dbReference type="Proteomes" id="UP000472272"/>
    </source>
</evidence>
<dbReference type="OMA" id="CHASSAQ"/>
<evidence type="ECO:0000256" key="1">
    <source>
        <dbReference type="ARBA" id="ARBA00004308"/>
    </source>
</evidence>
<comment type="subcellular location">
    <subcellularLocation>
        <location evidence="1">Endomembrane system</location>
    </subcellularLocation>
</comment>
<protein>
    <submittedName>
        <fullName evidence="10">Transmembrane protein 106A</fullName>
    </submittedName>
</protein>
<gene>
    <name evidence="10" type="primary">TMEM106A</name>
</gene>
<feature type="transmembrane region" description="Helical" evidence="7">
    <location>
        <begin position="104"/>
        <end position="125"/>
    </location>
</feature>
<sequence>MDRVLSWLRKLCGKEEAEEEKGERDSLREKSSGDEDEAPYYGTINGGNAAEASCAPCVGAASRGSVTCPTCQGTGRIPRGKSHLLTLSCPGSSKANPARSFQELYVCLTVAICLLMTGLMMYFLFPRSIAVVPAGLNFSSISFDNSTYSITLNMTNMLNVTNNNFYTVHVSQLALEVLHKALVIGKNTVTTQLDIRPLHGAQQLETNYLPFSFSNICTWSKIKVHNVLLGTVTCSYLAHSEQLAFENYQYVDCRGNVMLPGMSKYTKVLEVTNVLFHVQILSF</sequence>
<dbReference type="Pfam" id="PF21002">
    <property type="entry name" value="TMEM106_N"/>
    <property type="match status" value="1"/>
</dbReference>
<evidence type="ECO:0000256" key="7">
    <source>
        <dbReference type="SAM" id="Phobius"/>
    </source>
</evidence>
<reference evidence="10 11" key="1">
    <citation type="journal article" date="2019" name="Proc. Natl. Acad. Sci. U.S.A.">
        <title>Regulatory changes in pterin and carotenoid genes underlie balanced color polymorphisms in the wall lizard.</title>
        <authorList>
            <person name="Andrade P."/>
            <person name="Pinho C."/>
            <person name="Perez I de Lanuza G."/>
            <person name="Afonso S."/>
            <person name="Brejcha J."/>
            <person name="Rubin C.J."/>
            <person name="Wallerman O."/>
            <person name="Pereira P."/>
            <person name="Sabatino S.J."/>
            <person name="Bellati A."/>
            <person name="Pellitteri-Rosa D."/>
            <person name="Bosakova Z."/>
            <person name="Bunikis I."/>
            <person name="Carretero M.A."/>
            <person name="Feiner N."/>
            <person name="Marsik P."/>
            <person name="Pauperio F."/>
            <person name="Salvi D."/>
            <person name="Soler L."/>
            <person name="While G.M."/>
            <person name="Uller T."/>
            <person name="Font E."/>
            <person name="Andersson L."/>
            <person name="Carneiro M."/>
        </authorList>
    </citation>
    <scope>NUCLEOTIDE SEQUENCE</scope>
</reference>
<evidence type="ECO:0000256" key="4">
    <source>
        <dbReference type="ARBA" id="ARBA00022989"/>
    </source>
</evidence>
<keyword evidence="5 7" id="KW-0472">Membrane</keyword>
<accession>A0A670J0L8</accession>
<dbReference type="PANTHER" id="PTHR28556:SF3">
    <property type="entry name" value="TRANSMEMBRANE PROTEIN 106A"/>
    <property type="match status" value="1"/>
</dbReference>
<feature type="region of interest" description="Disordered" evidence="6">
    <location>
        <begin position="15"/>
        <end position="40"/>
    </location>
</feature>
<dbReference type="GO" id="GO:0012505">
    <property type="term" value="C:endomembrane system"/>
    <property type="evidence" value="ECO:0007669"/>
    <property type="project" value="UniProtKB-SubCell"/>
</dbReference>
<dbReference type="Proteomes" id="UP000472272">
    <property type="component" value="Chromosome 13"/>
</dbReference>
<dbReference type="GO" id="GO:0032731">
    <property type="term" value="P:positive regulation of interleukin-1 beta production"/>
    <property type="evidence" value="ECO:0007669"/>
    <property type="project" value="Ensembl"/>
</dbReference>
<name>A0A670J0L8_PODMU</name>
<dbReference type="PANTHER" id="PTHR28556">
    <property type="entry name" value="TRANSMEMBRANE PROTEIN 106B"/>
    <property type="match status" value="1"/>
</dbReference>
<dbReference type="GO" id="GO:0043410">
    <property type="term" value="P:positive regulation of MAPK cascade"/>
    <property type="evidence" value="ECO:0007669"/>
    <property type="project" value="Ensembl"/>
</dbReference>
<keyword evidence="3 7" id="KW-0812">Transmembrane</keyword>
<evidence type="ECO:0000256" key="6">
    <source>
        <dbReference type="SAM" id="MobiDB-lite"/>
    </source>
</evidence>
<dbReference type="GO" id="GO:0043123">
    <property type="term" value="P:positive regulation of canonical NF-kappaB signal transduction"/>
    <property type="evidence" value="ECO:0007669"/>
    <property type="project" value="Ensembl"/>
</dbReference>
<dbReference type="InterPro" id="IPR048509">
    <property type="entry name" value="TMEM106_C"/>
</dbReference>
<evidence type="ECO:0000259" key="9">
    <source>
        <dbReference type="Pfam" id="PF21002"/>
    </source>
</evidence>
<keyword evidence="11" id="KW-1185">Reference proteome</keyword>
<dbReference type="GO" id="GO:1904407">
    <property type="term" value="P:positive regulation of nitric oxide metabolic process"/>
    <property type="evidence" value="ECO:0007669"/>
    <property type="project" value="Ensembl"/>
</dbReference>
<dbReference type="GO" id="GO:0032755">
    <property type="term" value="P:positive regulation of interleukin-6 production"/>
    <property type="evidence" value="ECO:0007669"/>
    <property type="project" value="Ensembl"/>
</dbReference>
<proteinExistence type="inferred from homology"/>
<evidence type="ECO:0000259" key="8">
    <source>
        <dbReference type="Pfam" id="PF07092"/>
    </source>
</evidence>
<comment type="similarity">
    <text evidence="2">Belongs to the TMEM106 family.</text>
</comment>
<evidence type="ECO:0000313" key="10">
    <source>
        <dbReference type="Ensembl" id="ENSPMRP00000017154.1"/>
    </source>
</evidence>
<reference evidence="10" key="2">
    <citation type="submission" date="2025-08" db="UniProtKB">
        <authorList>
            <consortium name="Ensembl"/>
        </authorList>
    </citation>
    <scope>IDENTIFICATION</scope>
</reference>
<dbReference type="GO" id="GO:0045348">
    <property type="term" value="P:positive regulation of MHC class II biosynthetic process"/>
    <property type="evidence" value="ECO:0007669"/>
    <property type="project" value="Ensembl"/>
</dbReference>
<feature type="domain" description="Transmembrane protein 106 N-terminal" evidence="9">
    <location>
        <begin position="25"/>
        <end position="85"/>
    </location>
</feature>
<dbReference type="Pfam" id="PF07092">
    <property type="entry name" value="TMEM106"/>
    <property type="match status" value="1"/>
</dbReference>
<reference evidence="10" key="3">
    <citation type="submission" date="2025-09" db="UniProtKB">
        <authorList>
            <consortium name="Ensembl"/>
        </authorList>
    </citation>
    <scope>IDENTIFICATION</scope>
</reference>
<evidence type="ECO:0000256" key="5">
    <source>
        <dbReference type="ARBA" id="ARBA00023136"/>
    </source>
</evidence>
<dbReference type="Ensembl" id="ENSPMRT00000018270.1">
    <property type="protein sequence ID" value="ENSPMRP00000017154.1"/>
    <property type="gene ID" value="ENSPMRG00000011369.1"/>
</dbReference>
<dbReference type="GO" id="GO:0009101">
    <property type="term" value="P:glycoprotein biosynthetic process"/>
    <property type="evidence" value="ECO:0007669"/>
    <property type="project" value="Ensembl"/>
</dbReference>